<evidence type="ECO:0000256" key="1">
    <source>
        <dbReference type="SAM" id="MobiDB-lite"/>
    </source>
</evidence>
<keyword evidence="5" id="KW-1185">Reference proteome</keyword>
<sequence length="219" mass="22132">MTSLHTRGRGTRLMSAVVPTALMLSALLAGCGGRAAAGSDGGIGRPSVTDPSGSAAVPTTRTSVQSLDLPSAAGTPVPASASCPKSGALVTAGQVEAALGHRASVLVVTNCGQQPYHLSGYPEVKVLDGEQKPLPVRVKRGSSYMASDPGPRDLTLSPGATARAVLSWSNTVTHGDIVNGSHVTVTLTPDRSSTTLPLSTDLGTTGQVTVTAWSTEPPR</sequence>
<accession>A0A1M4ZB10</accession>
<dbReference type="PROSITE" id="PS51257">
    <property type="entry name" value="PROKAR_LIPOPROTEIN"/>
    <property type="match status" value="1"/>
</dbReference>
<dbReference type="Proteomes" id="UP000184501">
    <property type="component" value="Unassembled WGS sequence"/>
</dbReference>
<proteinExistence type="predicted"/>
<name>A0A1M4ZB10_STRHI</name>
<feature type="signal peptide" evidence="2">
    <location>
        <begin position="1"/>
        <end position="29"/>
    </location>
</feature>
<feature type="region of interest" description="Disordered" evidence="1">
    <location>
        <begin position="39"/>
        <end position="82"/>
    </location>
</feature>
<dbReference type="STRING" id="2017.SAMN05444320_102671"/>
<evidence type="ECO:0000259" key="3">
    <source>
        <dbReference type="Pfam" id="PF14016"/>
    </source>
</evidence>
<dbReference type="EMBL" id="FQVN01000002">
    <property type="protein sequence ID" value="SHF15249.1"/>
    <property type="molecule type" value="Genomic_DNA"/>
</dbReference>
<keyword evidence="2" id="KW-0732">Signal</keyword>
<evidence type="ECO:0000313" key="4">
    <source>
        <dbReference type="EMBL" id="SHF15249.1"/>
    </source>
</evidence>
<evidence type="ECO:0000313" key="5">
    <source>
        <dbReference type="Proteomes" id="UP000184501"/>
    </source>
</evidence>
<feature type="compositionally biased region" description="Polar residues" evidence="1">
    <location>
        <begin position="49"/>
        <end position="68"/>
    </location>
</feature>
<dbReference type="RefSeq" id="WP_234995609.1">
    <property type="nucleotide sequence ID" value="NZ_FQVN01000002.1"/>
</dbReference>
<gene>
    <name evidence="4" type="ORF">SAMN05444320_102671</name>
</gene>
<feature type="chain" id="PRO_5039047270" description="DUF4232 domain-containing protein" evidence="2">
    <location>
        <begin position="30"/>
        <end position="219"/>
    </location>
</feature>
<dbReference type="InterPro" id="IPR025326">
    <property type="entry name" value="DUF4232"/>
</dbReference>
<dbReference type="Pfam" id="PF14016">
    <property type="entry name" value="DUF4232"/>
    <property type="match status" value="1"/>
</dbReference>
<dbReference type="AlphaFoldDB" id="A0A1M4ZB10"/>
<organism evidence="4 5">
    <name type="scientific">Streptoalloteichus hindustanus</name>
    <dbReference type="NCBI Taxonomy" id="2017"/>
    <lineage>
        <taxon>Bacteria</taxon>
        <taxon>Bacillati</taxon>
        <taxon>Actinomycetota</taxon>
        <taxon>Actinomycetes</taxon>
        <taxon>Pseudonocardiales</taxon>
        <taxon>Pseudonocardiaceae</taxon>
        <taxon>Streptoalloteichus</taxon>
    </lineage>
</organism>
<reference evidence="4 5" key="1">
    <citation type="submission" date="2016-11" db="EMBL/GenBank/DDBJ databases">
        <authorList>
            <person name="Jaros S."/>
            <person name="Januszkiewicz K."/>
            <person name="Wedrychowicz H."/>
        </authorList>
    </citation>
    <scope>NUCLEOTIDE SEQUENCE [LARGE SCALE GENOMIC DNA]</scope>
    <source>
        <strain evidence="4 5">DSM 44523</strain>
    </source>
</reference>
<evidence type="ECO:0000256" key="2">
    <source>
        <dbReference type="SAM" id="SignalP"/>
    </source>
</evidence>
<feature type="domain" description="DUF4232" evidence="3">
    <location>
        <begin position="83"/>
        <end position="213"/>
    </location>
</feature>
<protein>
    <recommendedName>
        <fullName evidence="3">DUF4232 domain-containing protein</fullName>
    </recommendedName>
</protein>